<keyword evidence="1" id="KW-0812">Transmembrane</keyword>
<name>A0A1X7SZ95_AMPQE</name>
<dbReference type="EnsemblMetazoa" id="Aqu2.1.07255_001">
    <property type="protein sequence ID" value="Aqu2.1.07255_001"/>
    <property type="gene ID" value="Aqu2.1.07255"/>
</dbReference>
<dbReference type="InterPro" id="IPR027417">
    <property type="entry name" value="P-loop_NTPase"/>
</dbReference>
<keyword evidence="1" id="KW-0472">Membrane</keyword>
<sequence>MHEFGACPVDEYNGEYKGIKIKVYDTVGFAGSSNCSILSNIARRGKFDLILICTKLGDRVDCTMFLELASVLHEEMWKRTVVVLTQANRFITLESVKSGDSEAAIEEKICECKAFIVANLSHRVKKEILQEIPVCIAGEDKKVKLPTADDWLKVLWATLVIRASVEAYLFLHLFAMSFVLLVFVGSVGVGAAAGAVIGGTVGSIVPVFGTVIGVGVGGLVGGVAGGIYSLGKFFNW</sequence>
<organism evidence="2">
    <name type="scientific">Amphimedon queenslandica</name>
    <name type="common">Sponge</name>
    <dbReference type="NCBI Taxonomy" id="400682"/>
    <lineage>
        <taxon>Eukaryota</taxon>
        <taxon>Metazoa</taxon>
        <taxon>Porifera</taxon>
        <taxon>Demospongiae</taxon>
        <taxon>Heteroscleromorpha</taxon>
        <taxon>Haplosclerida</taxon>
        <taxon>Niphatidae</taxon>
        <taxon>Amphimedon</taxon>
    </lineage>
</organism>
<evidence type="ECO:0000256" key="1">
    <source>
        <dbReference type="SAM" id="Phobius"/>
    </source>
</evidence>
<evidence type="ECO:0000313" key="2">
    <source>
        <dbReference type="EnsemblMetazoa" id="Aqu2.1.07255_001"/>
    </source>
</evidence>
<dbReference type="AlphaFoldDB" id="A0A1X7SZ95"/>
<protein>
    <recommendedName>
        <fullName evidence="3">AIG1-type G domain-containing protein</fullName>
    </recommendedName>
</protein>
<accession>A0A1X7SZ95</accession>
<feature type="transmembrane region" description="Helical" evidence="1">
    <location>
        <begin position="204"/>
        <end position="230"/>
    </location>
</feature>
<feature type="transmembrane region" description="Helical" evidence="1">
    <location>
        <begin position="178"/>
        <end position="198"/>
    </location>
</feature>
<reference evidence="2" key="1">
    <citation type="submission" date="2017-05" db="UniProtKB">
        <authorList>
            <consortium name="EnsemblMetazoa"/>
        </authorList>
    </citation>
    <scope>IDENTIFICATION</scope>
</reference>
<dbReference type="Gene3D" id="3.40.50.300">
    <property type="entry name" value="P-loop containing nucleotide triphosphate hydrolases"/>
    <property type="match status" value="1"/>
</dbReference>
<keyword evidence="1" id="KW-1133">Transmembrane helix</keyword>
<dbReference type="InParanoid" id="A0A1X7SZ95"/>
<proteinExistence type="predicted"/>
<evidence type="ECO:0008006" key="3">
    <source>
        <dbReference type="Google" id="ProtNLM"/>
    </source>
</evidence>